<feature type="domain" description="SNF2 N-terminal" evidence="1">
    <location>
        <begin position="32"/>
        <end position="197"/>
    </location>
</feature>
<dbReference type="SUPFAM" id="SSF52540">
    <property type="entry name" value="P-loop containing nucleoside triphosphate hydrolases"/>
    <property type="match status" value="1"/>
</dbReference>
<name>X0UBX2_9ZZZZ</name>
<dbReference type="InterPro" id="IPR000330">
    <property type="entry name" value="SNF2_N"/>
</dbReference>
<feature type="non-terminal residue" evidence="2">
    <location>
        <position position="282"/>
    </location>
</feature>
<dbReference type="InterPro" id="IPR038718">
    <property type="entry name" value="SNF2-like_sf"/>
</dbReference>
<evidence type="ECO:0000259" key="1">
    <source>
        <dbReference type="Pfam" id="PF00176"/>
    </source>
</evidence>
<dbReference type="AlphaFoldDB" id="X0UBX2"/>
<dbReference type="Gene3D" id="3.40.50.10810">
    <property type="entry name" value="Tandem AAA-ATPase domain"/>
    <property type="match status" value="1"/>
</dbReference>
<sequence>LGGCGWRVVERVVAKGRAKKGVTNAKPMWKRIKRNMFQVALFDESQMVKNAETKRGNAVQNLVGIKRTYVITGTMMTNYVKDTFWQLNMLFNGRFPVDGNLKDYTTCKGHKRGHEKFMQDFQASAGDNKRLPSLRNRESMWSMMSSIQVRRRANDPEVDQQIHLPDLSLHTELIEMDEDHRMIYRMKTGIFQQELLASLREAGQDVSIEDLNIVEVEKQINILRMVACAPEIEPIYGKEMTNKDARILELIEQDIEKGGKTVVFSSFRAFTEKLEEMCEERG</sequence>
<dbReference type="Pfam" id="PF00176">
    <property type="entry name" value="SNF2-rel_dom"/>
    <property type="match status" value="1"/>
</dbReference>
<protein>
    <recommendedName>
        <fullName evidence="1">SNF2 N-terminal domain-containing protein</fullName>
    </recommendedName>
</protein>
<feature type="non-terminal residue" evidence="2">
    <location>
        <position position="1"/>
    </location>
</feature>
<reference evidence="2" key="1">
    <citation type="journal article" date="2014" name="Front. Microbiol.">
        <title>High frequency of phylogenetically diverse reductive dehalogenase-homologous genes in deep subseafloor sedimentary metagenomes.</title>
        <authorList>
            <person name="Kawai M."/>
            <person name="Futagami T."/>
            <person name="Toyoda A."/>
            <person name="Takaki Y."/>
            <person name="Nishi S."/>
            <person name="Hori S."/>
            <person name="Arai W."/>
            <person name="Tsubouchi T."/>
            <person name="Morono Y."/>
            <person name="Uchiyama I."/>
            <person name="Ito T."/>
            <person name="Fujiyama A."/>
            <person name="Inagaki F."/>
            <person name="Takami H."/>
        </authorList>
    </citation>
    <scope>NUCLEOTIDE SEQUENCE</scope>
    <source>
        <strain evidence="2">Expedition CK06-06</strain>
    </source>
</reference>
<comment type="caution">
    <text evidence="2">The sequence shown here is derived from an EMBL/GenBank/DDBJ whole genome shotgun (WGS) entry which is preliminary data.</text>
</comment>
<dbReference type="GO" id="GO:0005524">
    <property type="term" value="F:ATP binding"/>
    <property type="evidence" value="ECO:0007669"/>
    <property type="project" value="InterPro"/>
</dbReference>
<organism evidence="2">
    <name type="scientific">marine sediment metagenome</name>
    <dbReference type="NCBI Taxonomy" id="412755"/>
    <lineage>
        <taxon>unclassified sequences</taxon>
        <taxon>metagenomes</taxon>
        <taxon>ecological metagenomes</taxon>
    </lineage>
</organism>
<dbReference type="InterPro" id="IPR027417">
    <property type="entry name" value="P-loop_NTPase"/>
</dbReference>
<dbReference type="Gene3D" id="3.40.50.300">
    <property type="entry name" value="P-loop containing nucleotide triphosphate hydrolases"/>
    <property type="match status" value="1"/>
</dbReference>
<proteinExistence type="predicted"/>
<evidence type="ECO:0000313" key="2">
    <source>
        <dbReference type="EMBL" id="GAF96831.1"/>
    </source>
</evidence>
<accession>X0UBX2</accession>
<dbReference type="EMBL" id="BARS01016013">
    <property type="protein sequence ID" value="GAF96831.1"/>
    <property type="molecule type" value="Genomic_DNA"/>
</dbReference>
<gene>
    <name evidence="2" type="ORF">S01H1_26418</name>
</gene>